<dbReference type="GO" id="GO:0016281">
    <property type="term" value="C:eukaryotic translation initiation factor 4F complex"/>
    <property type="evidence" value="ECO:0007669"/>
    <property type="project" value="TreeGrafter"/>
</dbReference>
<dbReference type="AlphaFoldDB" id="A0A9P6DC91"/>
<gene>
    <name evidence="7" type="ORF">BDN71DRAFT_696889</name>
</gene>
<feature type="region of interest" description="Disordered" evidence="5">
    <location>
        <begin position="199"/>
        <end position="219"/>
    </location>
</feature>
<feature type="domain" description="MI" evidence="6">
    <location>
        <begin position="351"/>
        <end position="472"/>
    </location>
</feature>
<dbReference type="Gene3D" id="1.25.40.180">
    <property type="match status" value="1"/>
</dbReference>
<keyword evidence="8" id="KW-1185">Reference proteome</keyword>
<evidence type="ECO:0000256" key="3">
    <source>
        <dbReference type="ARBA" id="ARBA00022917"/>
    </source>
</evidence>
<name>A0A9P6DC91_PLEER</name>
<evidence type="ECO:0000313" key="7">
    <source>
        <dbReference type="EMBL" id="KAF9501366.1"/>
    </source>
</evidence>
<dbReference type="Proteomes" id="UP000807025">
    <property type="component" value="Unassembled WGS sequence"/>
</dbReference>
<feature type="compositionally biased region" description="Basic and acidic residues" evidence="5">
    <location>
        <begin position="25"/>
        <end position="42"/>
    </location>
</feature>
<feature type="compositionally biased region" description="Polar residues" evidence="5">
    <location>
        <begin position="46"/>
        <end position="81"/>
    </location>
</feature>
<dbReference type="SUPFAM" id="SSF48371">
    <property type="entry name" value="ARM repeat"/>
    <property type="match status" value="1"/>
</dbReference>
<dbReference type="PANTHER" id="PTHR23253:SF9">
    <property type="entry name" value="EUKARYOTIC TRANSLATION INITIATION FACTOR 4 GAMMA 2"/>
    <property type="match status" value="1"/>
</dbReference>
<feature type="region of interest" description="Disordered" evidence="5">
    <location>
        <begin position="251"/>
        <end position="271"/>
    </location>
</feature>
<evidence type="ECO:0000313" key="8">
    <source>
        <dbReference type="Proteomes" id="UP000807025"/>
    </source>
</evidence>
<dbReference type="EMBL" id="MU154523">
    <property type="protein sequence ID" value="KAF9501366.1"/>
    <property type="molecule type" value="Genomic_DNA"/>
</dbReference>
<reference evidence="7" key="1">
    <citation type="submission" date="2020-11" db="EMBL/GenBank/DDBJ databases">
        <authorList>
            <consortium name="DOE Joint Genome Institute"/>
            <person name="Ahrendt S."/>
            <person name="Riley R."/>
            <person name="Andreopoulos W."/>
            <person name="Labutti K."/>
            <person name="Pangilinan J."/>
            <person name="Ruiz-Duenas F.J."/>
            <person name="Barrasa J.M."/>
            <person name="Sanchez-Garcia M."/>
            <person name="Camarero S."/>
            <person name="Miyauchi S."/>
            <person name="Serrano A."/>
            <person name="Linde D."/>
            <person name="Babiker R."/>
            <person name="Drula E."/>
            <person name="Ayuso-Fernandez I."/>
            <person name="Pacheco R."/>
            <person name="Padilla G."/>
            <person name="Ferreira P."/>
            <person name="Barriuso J."/>
            <person name="Kellner H."/>
            <person name="Castanera R."/>
            <person name="Alfaro M."/>
            <person name="Ramirez L."/>
            <person name="Pisabarro A.G."/>
            <person name="Kuo A."/>
            <person name="Tritt A."/>
            <person name="Lipzen A."/>
            <person name="He G."/>
            <person name="Yan M."/>
            <person name="Ng V."/>
            <person name="Cullen D."/>
            <person name="Martin F."/>
            <person name="Rosso M.-N."/>
            <person name="Henrissat B."/>
            <person name="Hibbett D."/>
            <person name="Martinez A.T."/>
            <person name="Grigoriev I.V."/>
        </authorList>
    </citation>
    <scope>NUCLEOTIDE SEQUENCE</scope>
    <source>
        <strain evidence="7">ATCC 90797</strain>
    </source>
</reference>
<feature type="coiled-coil region" evidence="4">
    <location>
        <begin position="571"/>
        <end position="598"/>
    </location>
</feature>
<sequence length="618" mass="67543">MVPSSARLSAGAVDFVPSRVSSKVSVKDPRDGTEIDIEDWKRNNPNHRSVASLQQPAKTQSSPPPSLDQQCHEQTPPSSQLDGHRPTLFVPPGLRRQDLGPRAELEFWDSPSSTMINGDANTSLTDPYDPYYSCHPSYDYGSASTPDSSGPPNSDLHMFPLNGYMPSQTSTPTTPTSPHTVPMHVLDISHLTALTHPMSPSISDPPYPSTTPSSGNTSLSAARLNMKAPTFVPGRRPTKVSIKDPIEGVEIKTEDWGRGNPAPSPPHTSFDYLVNQRPIRLENEGANKKLIAEEEKQRKAEEADETAKQEEERKEGEEKERSSYKQEDPERETDRRGGGGQAEATTMSEADAKKKIDGDVKALFDLRGLDEAAACFSGLPSAYHERLVDQLVLKAIKSKDADAALVADFFGRAASNNLCSPASFEAGFIDVAEFLGVIAIDAPKAWDFMAMLITATGLDEVGQRRIASKTTDADRLLRNLCVDTSGAVEDSVQSLGNSRSTLSSFTSTSGSTLVNPSVCTEPHQKADGTADSLQHCKSCNSSSAVLSDTRQLYASQIEEYRSREVTWVEEVKFLRQQVVVWQELYKQSEKERENLLRQLCVVGKARDASPSSPTSRVF</sequence>
<keyword evidence="3" id="KW-0648">Protein biosynthesis</keyword>
<dbReference type="InterPro" id="IPR003891">
    <property type="entry name" value="Initiation_fac_eIF4g_MI"/>
</dbReference>
<dbReference type="GO" id="GO:0003743">
    <property type="term" value="F:translation initiation factor activity"/>
    <property type="evidence" value="ECO:0007669"/>
    <property type="project" value="UniProtKB-KW"/>
</dbReference>
<dbReference type="InterPro" id="IPR016024">
    <property type="entry name" value="ARM-type_fold"/>
</dbReference>
<keyword evidence="2" id="KW-0396">Initiation factor</keyword>
<evidence type="ECO:0000256" key="1">
    <source>
        <dbReference type="ARBA" id="ARBA00005775"/>
    </source>
</evidence>
<feature type="compositionally biased region" description="Low complexity" evidence="5">
    <location>
        <begin position="210"/>
        <end position="219"/>
    </location>
</feature>
<dbReference type="PANTHER" id="PTHR23253">
    <property type="entry name" value="EUKARYOTIC TRANSLATION INITIATION FACTOR 4 GAMMA"/>
    <property type="match status" value="1"/>
</dbReference>
<evidence type="ECO:0000256" key="4">
    <source>
        <dbReference type="SAM" id="Coils"/>
    </source>
</evidence>
<feature type="region of interest" description="Disordered" evidence="5">
    <location>
        <begin position="19"/>
        <end position="98"/>
    </location>
</feature>
<feature type="region of interest" description="Disordered" evidence="5">
    <location>
        <begin position="284"/>
        <end position="351"/>
    </location>
</feature>
<dbReference type="GO" id="GO:0003729">
    <property type="term" value="F:mRNA binding"/>
    <property type="evidence" value="ECO:0007669"/>
    <property type="project" value="TreeGrafter"/>
</dbReference>
<accession>A0A9P6DC91</accession>
<evidence type="ECO:0000259" key="6">
    <source>
        <dbReference type="PROSITE" id="PS51366"/>
    </source>
</evidence>
<dbReference type="OrthoDB" id="514777at2759"/>
<organism evidence="7 8">
    <name type="scientific">Pleurotus eryngii</name>
    <name type="common">Boletus of the steppes</name>
    <dbReference type="NCBI Taxonomy" id="5323"/>
    <lineage>
        <taxon>Eukaryota</taxon>
        <taxon>Fungi</taxon>
        <taxon>Dikarya</taxon>
        <taxon>Basidiomycota</taxon>
        <taxon>Agaricomycotina</taxon>
        <taxon>Agaricomycetes</taxon>
        <taxon>Agaricomycetidae</taxon>
        <taxon>Agaricales</taxon>
        <taxon>Pleurotineae</taxon>
        <taxon>Pleurotaceae</taxon>
        <taxon>Pleurotus</taxon>
    </lineage>
</organism>
<feature type="compositionally biased region" description="Basic and acidic residues" evidence="5">
    <location>
        <begin position="284"/>
        <end position="337"/>
    </location>
</feature>
<keyword evidence="4" id="KW-0175">Coiled coil</keyword>
<proteinExistence type="inferred from homology"/>
<evidence type="ECO:0000256" key="5">
    <source>
        <dbReference type="SAM" id="MobiDB-lite"/>
    </source>
</evidence>
<dbReference type="Pfam" id="PF02847">
    <property type="entry name" value="MA3"/>
    <property type="match status" value="1"/>
</dbReference>
<dbReference type="PROSITE" id="PS51366">
    <property type="entry name" value="MI"/>
    <property type="match status" value="1"/>
</dbReference>
<comment type="caution">
    <text evidence="7">The sequence shown here is derived from an EMBL/GenBank/DDBJ whole genome shotgun (WGS) entry which is preliminary data.</text>
</comment>
<evidence type="ECO:0000256" key="2">
    <source>
        <dbReference type="ARBA" id="ARBA00022540"/>
    </source>
</evidence>
<comment type="similarity">
    <text evidence="1">Belongs to the eukaryotic initiation factor 4G family.</text>
</comment>
<protein>
    <recommendedName>
        <fullName evidence="6">MI domain-containing protein</fullName>
    </recommendedName>
</protein>